<keyword evidence="3" id="KW-1185">Reference proteome</keyword>
<evidence type="ECO:0000313" key="3">
    <source>
        <dbReference type="Proteomes" id="UP000006178"/>
    </source>
</evidence>
<keyword evidence="1" id="KW-0472">Membrane</keyword>
<feature type="transmembrane region" description="Helical" evidence="1">
    <location>
        <begin position="15"/>
        <end position="33"/>
    </location>
</feature>
<dbReference type="PATRIC" id="fig|1094508.3.peg.487"/>
<reference evidence="2 3" key="1">
    <citation type="journal article" date="2014" name="Appl. Environ. Microbiol.">
        <title>Profile of Secreted Hydrolases, Associated Proteins, and SlpA in Thermoanaerobacterium saccharolyticum during the Degradation of Hemicellulose.</title>
        <authorList>
            <person name="Currie D.H."/>
            <person name="Guss A.M."/>
            <person name="Herring C.D."/>
            <person name="Giannone R.J."/>
            <person name="Johnson C.M."/>
            <person name="Lankford P.K."/>
            <person name="Brown S.D."/>
            <person name="Hettich R.L."/>
            <person name="Lynd L.R."/>
        </authorList>
    </citation>
    <scope>NUCLEOTIDE SEQUENCE [LARGE SCALE GENOMIC DNA]</scope>
    <source>
        <strain evidence="3">DSM 8691 / JW/SL-YS485</strain>
    </source>
</reference>
<evidence type="ECO:0000256" key="1">
    <source>
        <dbReference type="SAM" id="Phobius"/>
    </source>
</evidence>
<keyword evidence="1" id="KW-1133">Transmembrane helix</keyword>
<dbReference type="RefSeq" id="WP_014757428.1">
    <property type="nucleotide sequence ID" value="NC_017992.1"/>
</dbReference>
<dbReference type="EMBL" id="CP003184">
    <property type="protein sequence ID" value="AFK85508.1"/>
    <property type="molecule type" value="Genomic_DNA"/>
</dbReference>
<name>I3VSL3_THESW</name>
<proteinExistence type="predicted"/>
<sequence length="70" mass="7858">MFLKLQIKKAKNKKIGYQLISAGFLLMLVIMFLNRNIIIGDSVRGFFEGVSTGLEILGVLIIVKFANQQN</sequence>
<gene>
    <name evidence="2" type="ordered locus">Tsac_0482</name>
</gene>
<dbReference type="AlphaFoldDB" id="I3VSL3"/>
<accession>I3VSL3</accession>
<keyword evidence="1" id="KW-0812">Transmembrane</keyword>
<evidence type="ECO:0000313" key="2">
    <source>
        <dbReference type="EMBL" id="AFK85508.1"/>
    </source>
</evidence>
<dbReference type="KEGG" id="tsh:Tsac_0482"/>
<dbReference type="Proteomes" id="UP000006178">
    <property type="component" value="Chromosome"/>
</dbReference>
<protein>
    <submittedName>
        <fullName evidence="2">Uncharacterized protein</fullName>
    </submittedName>
</protein>
<organism evidence="2 3">
    <name type="scientific">Thermoanaerobacterium saccharolyticum (strain DSM 8691 / JW/SL-YS485)</name>
    <dbReference type="NCBI Taxonomy" id="1094508"/>
    <lineage>
        <taxon>Bacteria</taxon>
        <taxon>Bacillati</taxon>
        <taxon>Bacillota</taxon>
        <taxon>Clostridia</taxon>
        <taxon>Thermoanaerobacterales</taxon>
        <taxon>Thermoanaerobacteraceae</taxon>
        <taxon>Thermoanaerobacterium</taxon>
    </lineage>
</organism>
<dbReference type="BioCyc" id="TSAC1094508:GLMA-479-MONOMER"/>